<keyword evidence="4" id="KW-1185">Reference proteome</keyword>
<comment type="caution">
    <text evidence="3">The sequence shown here is derived from an EMBL/GenBank/DDBJ whole genome shotgun (WGS) entry which is preliminary data.</text>
</comment>
<organism evidence="3 4">
    <name type="scientific">Nocardioides glacieisoli</name>
    <dbReference type="NCBI Taxonomy" id="1168730"/>
    <lineage>
        <taxon>Bacteria</taxon>
        <taxon>Bacillati</taxon>
        <taxon>Actinomycetota</taxon>
        <taxon>Actinomycetes</taxon>
        <taxon>Propionibacteriales</taxon>
        <taxon>Nocardioidaceae</taxon>
        <taxon>Nocardioides</taxon>
    </lineage>
</organism>
<reference evidence="3 4" key="1">
    <citation type="submission" date="2019-01" db="EMBL/GenBank/DDBJ databases">
        <title>Novel species of Nocardioides.</title>
        <authorList>
            <person name="Liu Q."/>
            <person name="Xin Y.-H."/>
        </authorList>
    </citation>
    <scope>NUCLEOTIDE SEQUENCE [LARGE SCALE GENOMIC DNA]</scope>
    <source>
        <strain evidence="3 4">HLT3-15</strain>
    </source>
</reference>
<accession>A0A4Q2RUW4</accession>
<dbReference type="SUPFAM" id="SSF53850">
    <property type="entry name" value="Periplasmic binding protein-like II"/>
    <property type="match status" value="1"/>
</dbReference>
<protein>
    <submittedName>
        <fullName evidence="3">Carbohydrate ABC transporter substrate-binding protein</fullName>
    </submittedName>
</protein>
<dbReference type="InterPro" id="IPR050490">
    <property type="entry name" value="Bact_solute-bd_prot1"/>
</dbReference>
<evidence type="ECO:0000256" key="1">
    <source>
        <dbReference type="ARBA" id="ARBA00008520"/>
    </source>
</evidence>
<evidence type="ECO:0000313" key="3">
    <source>
        <dbReference type="EMBL" id="RYB92648.1"/>
    </source>
</evidence>
<dbReference type="InterPro" id="IPR006059">
    <property type="entry name" value="SBP"/>
</dbReference>
<dbReference type="AlphaFoldDB" id="A0A4Q2RUW4"/>
<proteinExistence type="inferred from homology"/>
<dbReference type="PANTHER" id="PTHR43649">
    <property type="entry name" value="ARABINOSE-BINDING PROTEIN-RELATED"/>
    <property type="match status" value="1"/>
</dbReference>
<dbReference type="OrthoDB" id="8663148at2"/>
<sequence>MLCILVGFCLQEAVVSRTTSTAIPRSTVATMAATRRNVLRGIGLSGLAVGGASLLAACGGDSGPATGSGATVKFGINEAEGVGAAHDRLAAIAKAYQQESGTTVDLNAVDHNTFQESINTYLQGTPDDVFTWFAGFRMAQFAEAGLITDLSDQWPIDGLNDSFKQAATAPDGKQYFVPISYYPWAVFYRKSVFEKNGWAPPSTNDDFMALMDDMQGKGVTPFAFGDKDGWPAMGTFDILNMRLNGFDFHMSLMAGDEAWDGDEVKGVFDTWRKLLPYHQADPLGRTWQEAATSMGKGECGMYLLGTFVVDALGENGEDLDFFTFPELDSSIGSDALDAPIDGFCVASAGQNQDAGKAMAKWLGSAAAADAGNNAADAPFIAANEGASTSTYSDLQKKSAEVVGAAANIAQFMDRDTNADFANTVMIPSIQAFLKDPDDIDGVTASIQEQANSIFG</sequence>
<keyword evidence="2" id="KW-0813">Transport</keyword>
<comment type="similarity">
    <text evidence="1">Belongs to the bacterial solute-binding protein 1 family.</text>
</comment>
<name>A0A4Q2RUW4_9ACTN</name>
<dbReference type="Pfam" id="PF01547">
    <property type="entry name" value="SBP_bac_1"/>
    <property type="match status" value="1"/>
</dbReference>
<dbReference type="EMBL" id="SDWS01000002">
    <property type="protein sequence ID" value="RYB92648.1"/>
    <property type="molecule type" value="Genomic_DNA"/>
</dbReference>
<evidence type="ECO:0000313" key="4">
    <source>
        <dbReference type="Proteomes" id="UP000291838"/>
    </source>
</evidence>
<dbReference type="PANTHER" id="PTHR43649:SF29">
    <property type="entry name" value="OSMOPROTECTIVE COMPOUNDS-BINDING PROTEIN GGTB"/>
    <property type="match status" value="1"/>
</dbReference>
<gene>
    <name evidence="3" type="ORF">EUA06_06825</name>
</gene>
<dbReference type="Gene3D" id="3.40.190.10">
    <property type="entry name" value="Periplasmic binding protein-like II"/>
    <property type="match status" value="2"/>
</dbReference>
<dbReference type="Proteomes" id="UP000291838">
    <property type="component" value="Unassembled WGS sequence"/>
</dbReference>
<evidence type="ECO:0000256" key="2">
    <source>
        <dbReference type="ARBA" id="ARBA00022448"/>
    </source>
</evidence>